<protein>
    <recommendedName>
        <fullName evidence="6">DUF5125 domain-containing protein</fullName>
    </recommendedName>
</protein>
<feature type="domain" description="DUF5121" evidence="3">
    <location>
        <begin position="315"/>
        <end position="431"/>
    </location>
</feature>
<evidence type="ECO:0000313" key="5">
    <source>
        <dbReference type="Proteomes" id="UP000190541"/>
    </source>
</evidence>
<keyword evidence="5" id="KW-1185">Reference proteome</keyword>
<dbReference type="Pfam" id="PF17165">
    <property type="entry name" value="DUF5121"/>
    <property type="match status" value="1"/>
</dbReference>
<accession>A0A1T5F3Z8</accession>
<organism evidence="4 5">
    <name type="scientific">Parapedobacter luteus</name>
    <dbReference type="NCBI Taxonomy" id="623280"/>
    <lineage>
        <taxon>Bacteria</taxon>
        <taxon>Pseudomonadati</taxon>
        <taxon>Bacteroidota</taxon>
        <taxon>Sphingobacteriia</taxon>
        <taxon>Sphingobacteriales</taxon>
        <taxon>Sphingobacteriaceae</taxon>
        <taxon>Parapedobacter</taxon>
    </lineage>
</organism>
<dbReference type="AlphaFoldDB" id="A0A1T5F3Z8"/>
<name>A0A1T5F3Z8_9SPHI</name>
<sequence length="444" mass="49002">MRKPLITFLILFGAVTMNACKKEEQKAPGNPVINIKTEFSSAYFGDSLQFTVGVSDEARIPLSTLKAHLYYSDELVSETVIRTKTEGDYTGKIYIPYYAHVPNGTATLKLVLQNINFTTREETLELPVERPDYPYLTLIAEDTEYRMERTGLYTYAAATTFPAKVNGYIKTPAYGDNGNELTFGWEEHTIKEGSINNIPFSNAFSGDYTIMFNTLNYEASPFIIAYAINQTVMDRVDDNMYRVDLALNREEQVVIDGFDDLDAWWFDPDFFTRDASGNLLFQAKSGNYRISADFNHEYFIVEALTGTNLSTLQADGSGAVWVIGEGIGKPSIATNAVGWTTEKALCMAPVADKIYQITVVAGTTVSASDINFKFFHQKGWGGEFTNAALSTTSDLIFVGDGSNGRDPGNLGITEGQTLETGATYVFTLDLTGGNDNGVLTVEKK</sequence>
<dbReference type="STRING" id="623280.SAMN05660226_03775"/>
<dbReference type="Pfam" id="PF16408">
    <property type="entry name" value="DUF5016"/>
    <property type="match status" value="1"/>
</dbReference>
<dbReference type="RefSeq" id="WP_079718399.1">
    <property type="nucleotide sequence ID" value="NZ_FUYS01000013.1"/>
</dbReference>
<evidence type="ECO:0008006" key="6">
    <source>
        <dbReference type="Google" id="ProtNLM"/>
    </source>
</evidence>
<dbReference type="InterPro" id="IPR033429">
    <property type="entry name" value="DUF5125"/>
</dbReference>
<gene>
    <name evidence="4" type="ORF">SAMN05660226_03775</name>
</gene>
<dbReference type="Pfam" id="PF17163">
    <property type="entry name" value="DUF5125"/>
    <property type="match status" value="1"/>
</dbReference>
<dbReference type="OrthoDB" id="1004111at2"/>
<dbReference type="Proteomes" id="UP000190541">
    <property type="component" value="Unassembled WGS sequence"/>
</dbReference>
<proteinExistence type="predicted"/>
<feature type="domain" description="DUF5125" evidence="2">
    <location>
        <begin position="125"/>
        <end position="306"/>
    </location>
</feature>
<dbReference type="EMBL" id="FUYS01000013">
    <property type="protein sequence ID" value="SKB90944.1"/>
    <property type="molecule type" value="Genomic_DNA"/>
</dbReference>
<evidence type="ECO:0000259" key="2">
    <source>
        <dbReference type="Pfam" id="PF17163"/>
    </source>
</evidence>
<evidence type="ECO:0000259" key="1">
    <source>
        <dbReference type="Pfam" id="PF16408"/>
    </source>
</evidence>
<dbReference type="InterPro" id="IPR033430">
    <property type="entry name" value="DUF5121"/>
</dbReference>
<evidence type="ECO:0000313" key="4">
    <source>
        <dbReference type="EMBL" id="SKB90944.1"/>
    </source>
</evidence>
<dbReference type="InterPro" id="IPR032184">
    <property type="entry name" value="DUF5016"/>
</dbReference>
<reference evidence="4 5" key="1">
    <citation type="submission" date="2017-02" db="EMBL/GenBank/DDBJ databases">
        <authorList>
            <person name="Peterson S.W."/>
        </authorList>
    </citation>
    <scope>NUCLEOTIDE SEQUENCE [LARGE SCALE GENOMIC DNA]</scope>
    <source>
        <strain evidence="4 5">DSM 22899</strain>
    </source>
</reference>
<feature type="domain" description="DUF5016" evidence="1">
    <location>
        <begin position="1"/>
        <end position="121"/>
    </location>
</feature>
<evidence type="ECO:0000259" key="3">
    <source>
        <dbReference type="Pfam" id="PF17165"/>
    </source>
</evidence>